<keyword evidence="5" id="KW-0408">Iron</keyword>
<dbReference type="InterPro" id="IPR002742">
    <property type="entry name" value="Desulfoferrodoxin_Fe-bd_dom"/>
</dbReference>
<dbReference type="PANTHER" id="PTHR36541:SF1">
    <property type="entry name" value="SUPEROXIDE REDUCTASE-RELATED"/>
    <property type="match status" value="1"/>
</dbReference>
<name>E3CV91_9BACT</name>
<dbReference type="GO" id="GO:0005506">
    <property type="term" value="F:iron ion binding"/>
    <property type="evidence" value="ECO:0007669"/>
    <property type="project" value="InterPro"/>
</dbReference>
<keyword evidence="2" id="KW-0813">Transport</keyword>
<evidence type="ECO:0000313" key="8">
    <source>
        <dbReference type="Proteomes" id="UP000005096"/>
    </source>
</evidence>
<reference evidence="7 8" key="1">
    <citation type="journal article" date="2010" name="Stand. Genomic Sci.">
        <title>Non-contiguous finished genome sequence of Aminomonas paucivorans type strain (GLU-3).</title>
        <authorList>
            <person name="Pitluck S."/>
            <person name="Yasawong M."/>
            <person name="Held B."/>
            <person name="Lapidus A."/>
            <person name="Nolan M."/>
            <person name="Copeland A."/>
            <person name="Lucas S."/>
            <person name="Del Rio T.G."/>
            <person name="Tice H."/>
            <person name="Cheng J.F."/>
            <person name="Chertkov O."/>
            <person name="Goodwin L."/>
            <person name="Tapia R."/>
            <person name="Han C."/>
            <person name="Liolios K."/>
            <person name="Ivanova N."/>
            <person name="Mavromatis K."/>
            <person name="Ovchinnikova G."/>
            <person name="Pati A."/>
            <person name="Chen A."/>
            <person name="Palaniappan K."/>
            <person name="Land M."/>
            <person name="Hauser L."/>
            <person name="Chang Y.J."/>
            <person name="Jeffries C.D."/>
            <person name="Pukall R."/>
            <person name="Spring S."/>
            <person name="Rohde M."/>
            <person name="Sikorski J."/>
            <person name="Goker M."/>
            <person name="Woyke T."/>
            <person name="Bristow J."/>
            <person name="Eisen J.A."/>
            <person name="Markowitz V."/>
            <person name="Hugenholtz P."/>
            <person name="Kyrpides N.C."/>
            <person name="Klenk H.P."/>
        </authorList>
    </citation>
    <scope>NUCLEOTIDE SEQUENCE [LARGE SCALE GENOMIC DNA]</scope>
    <source>
        <strain evidence="7 8">DSM 12260</strain>
    </source>
</reference>
<sequence>MKVADTIQSGDWKGEKHVPVIEAPEKVKAGEAFEVTLSVGKEIPHPNTTEHHIKWIQLLFKPEGGKFAYEVAKVRFEVHGESTEGPNQGPAHAEPCATVKVKLSKPGTFLALSYCNIHGFWESERPVSVE</sequence>
<dbReference type="PANTHER" id="PTHR36541">
    <property type="entry name" value="SUPEROXIDE REDUCTASE-RELATED"/>
    <property type="match status" value="1"/>
</dbReference>
<evidence type="ECO:0000256" key="1">
    <source>
        <dbReference type="ARBA" id="ARBA00005941"/>
    </source>
</evidence>
<dbReference type="NCBIfam" id="TIGR00332">
    <property type="entry name" value="neela_ferrous"/>
    <property type="match status" value="1"/>
</dbReference>
<dbReference type="STRING" id="584708.Apau_0007"/>
<evidence type="ECO:0000256" key="3">
    <source>
        <dbReference type="ARBA" id="ARBA00022723"/>
    </source>
</evidence>
<keyword evidence="8" id="KW-1185">Reference proteome</keyword>
<gene>
    <name evidence="7" type="ORF">Apau_0007</name>
</gene>
<organism evidence="7 8">
    <name type="scientific">Aminomonas paucivorans DSM 12260</name>
    <dbReference type="NCBI Taxonomy" id="584708"/>
    <lineage>
        <taxon>Bacteria</taxon>
        <taxon>Thermotogati</taxon>
        <taxon>Synergistota</taxon>
        <taxon>Synergistia</taxon>
        <taxon>Synergistales</taxon>
        <taxon>Synergistaceae</taxon>
        <taxon>Aminomonas</taxon>
    </lineage>
</organism>
<dbReference type="RefSeq" id="WP_006299585.1">
    <property type="nucleotide sequence ID" value="NZ_CM001022.1"/>
</dbReference>
<protein>
    <submittedName>
        <fullName evidence="7">Superoxide reductase</fullName>
        <ecNumber evidence="7">1.15.1.2</ecNumber>
    </submittedName>
</protein>
<keyword evidence="4" id="KW-0249">Electron transport</keyword>
<evidence type="ECO:0000313" key="7">
    <source>
        <dbReference type="EMBL" id="EFQ22448.1"/>
    </source>
</evidence>
<dbReference type="EMBL" id="CM001022">
    <property type="protein sequence ID" value="EFQ22448.1"/>
    <property type="molecule type" value="Genomic_DNA"/>
</dbReference>
<dbReference type="InterPro" id="IPR036073">
    <property type="entry name" value="Desulfoferrodoxin_Fe-bd_dom_sf"/>
</dbReference>
<dbReference type="eggNOG" id="COG2033">
    <property type="taxonomic scope" value="Bacteria"/>
</dbReference>
<evidence type="ECO:0000259" key="6">
    <source>
        <dbReference type="Pfam" id="PF01880"/>
    </source>
</evidence>
<dbReference type="PaxDb" id="584708-Apau_0007"/>
<evidence type="ECO:0000256" key="5">
    <source>
        <dbReference type="ARBA" id="ARBA00023004"/>
    </source>
</evidence>
<dbReference type="AlphaFoldDB" id="E3CV91"/>
<dbReference type="GO" id="GO:0050605">
    <property type="term" value="F:superoxide reductase activity"/>
    <property type="evidence" value="ECO:0007669"/>
    <property type="project" value="UniProtKB-EC"/>
</dbReference>
<dbReference type="CDD" id="cd03172">
    <property type="entry name" value="SORL_classII"/>
    <property type="match status" value="1"/>
</dbReference>
<dbReference type="Pfam" id="PF01880">
    <property type="entry name" value="Desulfoferrodox"/>
    <property type="match status" value="1"/>
</dbReference>
<dbReference type="Gene3D" id="2.60.40.730">
    <property type="entry name" value="SOR catalytic domain"/>
    <property type="match status" value="1"/>
</dbReference>
<evidence type="ECO:0000256" key="4">
    <source>
        <dbReference type="ARBA" id="ARBA00022982"/>
    </source>
</evidence>
<keyword evidence="3" id="KW-0479">Metal-binding</keyword>
<dbReference type="Proteomes" id="UP000005096">
    <property type="component" value="Chromosome"/>
</dbReference>
<evidence type="ECO:0000256" key="2">
    <source>
        <dbReference type="ARBA" id="ARBA00022448"/>
    </source>
</evidence>
<feature type="domain" description="Desulfoferrodoxin ferrous iron-binding" evidence="6">
    <location>
        <begin position="10"/>
        <end position="123"/>
    </location>
</feature>
<dbReference type="HOGENOM" id="CLU_118960_2_1_0"/>
<dbReference type="SUPFAM" id="SSF49367">
    <property type="entry name" value="Superoxide reductase-like"/>
    <property type="match status" value="1"/>
</dbReference>
<accession>E3CV91</accession>
<dbReference type="EC" id="1.15.1.2" evidence="7"/>
<proteinExistence type="inferred from homology"/>
<comment type="similarity">
    <text evidence="1">Belongs to the desulfoferrodoxin family.</text>
</comment>
<keyword evidence="7" id="KW-0560">Oxidoreductase</keyword>
<dbReference type="OrthoDB" id="9814936at2"/>
<dbReference type="InterPro" id="IPR051233">
    <property type="entry name" value="Desulfoferrodoxin_SOR"/>
</dbReference>